<dbReference type="Proteomes" id="UP000198889">
    <property type="component" value="Unassembled WGS sequence"/>
</dbReference>
<reference evidence="2" key="1">
    <citation type="submission" date="2016-10" db="EMBL/GenBank/DDBJ databases">
        <authorList>
            <person name="Varghese N."/>
            <person name="Submissions S."/>
        </authorList>
    </citation>
    <scope>NUCLEOTIDE SEQUENCE [LARGE SCALE GENOMIC DNA]</scope>
    <source>
        <strain evidence="2">CGMCC 1.1761</strain>
    </source>
</reference>
<gene>
    <name evidence="1" type="ORF">SAMN05660859_0652</name>
</gene>
<keyword evidence="2" id="KW-1185">Reference proteome</keyword>
<proteinExistence type="predicted"/>
<dbReference type="PANTHER" id="PTHR37418">
    <property type="entry name" value="3-KETO-5-AMINOHEXANOATE CLEAVAGE ENZYME-RELATED"/>
    <property type="match status" value="1"/>
</dbReference>
<accession>A0A1G4PME6</accession>
<evidence type="ECO:0000313" key="2">
    <source>
        <dbReference type="Proteomes" id="UP000198889"/>
    </source>
</evidence>
<dbReference type="AlphaFoldDB" id="A0A1G4PME6"/>
<sequence length="253" mass="26429">MLQACLNGSRDSAFHAYTPLTPARLAADAAAVIAAGASELHLHPRDPSGAETLEAAHVAAAIEAIRAKLPDVPIGLSTHAGIAPGGPGRLTAMKAWQVLPDYVSVNLIEDDAPEVIALALSRGIGVEAGLWSVADAERFVTLPEAKQCLRILIEINEQDVEEGLQIAAAIRKVLARASLDVPVLQHGLDAGVWPLYQDALMRGLDGRIGLEDGKHLPDGSEAPDNAALIKAAFRLARVPPNLPPDAVPPIAGN</sequence>
<evidence type="ECO:0000313" key="1">
    <source>
        <dbReference type="EMBL" id="SCW33450.1"/>
    </source>
</evidence>
<dbReference type="Gene3D" id="3.20.20.70">
    <property type="entry name" value="Aldolase class I"/>
    <property type="match status" value="1"/>
</dbReference>
<dbReference type="PANTHER" id="PTHR37418:SF1">
    <property type="entry name" value="3-KETO-5-AMINOHEXANOATE CLEAVAGE PROTEIN"/>
    <property type="match status" value="1"/>
</dbReference>
<dbReference type="Pfam" id="PF05853">
    <property type="entry name" value="BKACE"/>
    <property type="match status" value="2"/>
</dbReference>
<dbReference type="GO" id="GO:0043720">
    <property type="term" value="F:3-keto-5-aminohexanoate cleavage activity"/>
    <property type="evidence" value="ECO:0007669"/>
    <property type="project" value="InterPro"/>
</dbReference>
<dbReference type="RefSeq" id="WP_091436069.1">
    <property type="nucleotide sequence ID" value="NZ_FMTP01000001.1"/>
</dbReference>
<name>A0A1G4PME6_9HYPH</name>
<dbReference type="STRING" id="177413.SAMN05660859_0652"/>
<protein>
    <submittedName>
        <fullName evidence="1">Uncharacterized conserved protein, DUF849 family</fullName>
    </submittedName>
</protein>
<dbReference type="InterPro" id="IPR008567">
    <property type="entry name" value="BKACE"/>
</dbReference>
<dbReference type="EMBL" id="FMTP01000001">
    <property type="protein sequence ID" value="SCW33450.1"/>
    <property type="molecule type" value="Genomic_DNA"/>
</dbReference>
<dbReference type="InterPro" id="IPR013785">
    <property type="entry name" value="Aldolase_TIM"/>
</dbReference>
<organism evidence="1 2">
    <name type="scientific">Ancylobacter rudongensis</name>
    <dbReference type="NCBI Taxonomy" id="177413"/>
    <lineage>
        <taxon>Bacteria</taxon>
        <taxon>Pseudomonadati</taxon>
        <taxon>Pseudomonadota</taxon>
        <taxon>Alphaproteobacteria</taxon>
        <taxon>Hyphomicrobiales</taxon>
        <taxon>Xanthobacteraceae</taxon>
        <taxon>Ancylobacter</taxon>
    </lineage>
</organism>